<dbReference type="PANTHER" id="PTHR37833">
    <property type="entry name" value="LIPOPROTEIN-RELATED"/>
    <property type="match status" value="1"/>
</dbReference>
<dbReference type="Proteomes" id="UP000306552">
    <property type="component" value="Unassembled WGS sequence"/>
</dbReference>
<name>A0A4U5TRJ7_9FLAO</name>
<dbReference type="Gene3D" id="2.60.40.10">
    <property type="entry name" value="Immunoglobulins"/>
    <property type="match status" value="1"/>
</dbReference>
<keyword evidence="4" id="KW-1185">Reference proteome</keyword>
<keyword evidence="2" id="KW-0732">Signal</keyword>
<evidence type="ECO:0000313" key="4">
    <source>
        <dbReference type="Proteomes" id="UP000306552"/>
    </source>
</evidence>
<dbReference type="RefSeq" id="WP_138931533.1">
    <property type="nucleotide sequence ID" value="NZ_SWMU01000002.1"/>
</dbReference>
<feature type="chain" id="PRO_5020758480" evidence="2">
    <location>
        <begin position="24"/>
        <end position="163"/>
    </location>
</feature>
<sequence length="163" mass="17680">MKNLMLCLLAVSAITFTSCKKNAADKVKAENVEEATERDAKEVVYPTLDFDEKTHDFGTIDEGEIVEHTFTFTNNGDAPLVITNARGTCGCTVPDWTKKPVAPGETGEMLVKFNSRGKRNQQNKSVNITANTESGKERLQIKAFVTPKAGSGNAKSGSPIQVK</sequence>
<protein>
    <submittedName>
        <fullName evidence="3">DUF1573 domain-containing protein</fullName>
    </submittedName>
</protein>
<dbReference type="PROSITE" id="PS51257">
    <property type="entry name" value="PROKAR_LIPOPROTEIN"/>
    <property type="match status" value="1"/>
</dbReference>
<feature type="compositionally biased region" description="Polar residues" evidence="1">
    <location>
        <begin position="153"/>
        <end position="163"/>
    </location>
</feature>
<gene>
    <name evidence="3" type="ORF">FCN74_05140</name>
</gene>
<proteinExistence type="predicted"/>
<comment type="caution">
    <text evidence="3">The sequence shown here is derived from an EMBL/GenBank/DDBJ whole genome shotgun (WGS) entry which is preliminary data.</text>
</comment>
<evidence type="ECO:0000256" key="2">
    <source>
        <dbReference type="SAM" id="SignalP"/>
    </source>
</evidence>
<evidence type="ECO:0000313" key="3">
    <source>
        <dbReference type="EMBL" id="TKS56431.1"/>
    </source>
</evidence>
<dbReference type="OrthoDB" id="826619at2"/>
<feature type="signal peptide" evidence="2">
    <location>
        <begin position="1"/>
        <end position="23"/>
    </location>
</feature>
<dbReference type="PANTHER" id="PTHR37833:SF1">
    <property type="entry name" value="SIGNAL PEPTIDE PROTEIN"/>
    <property type="match status" value="1"/>
</dbReference>
<organism evidence="3 4">
    <name type="scientific">Mesohalobacter halotolerans</name>
    <dbReference type="NCBI Taxonomy" id="1883405"/>
    <lineage>
        <taxon>Bacteria</taxon>
        <taxon>Pseudomonadati</taxon>
        <taxon>Bacteroidota</taxon>
        <taxon>Flavobacteriia</taxon>
        <taxon>Flavobacteriales</taxon>
        <taxon>Flavobacteriaceae</taxon>
        <taxon>Mesohalobacter</taxon>
    </lineage>
</organism>
<dbReference type="InterPro" id="IPR013783">
    <property type="entry name" value="Ig-like_fold"/>
</dbReference>
<dbReference type="InterPro" id="IPR011467">
    <property type="entry name" value="DUF1573"/>
</dbReference>
<dbReference type="Pfam" id="PF07610">
    <property type="entry name" value="DUF1573"/>
    <property type="match status" value="1"/>
</dbReference>
<dbReference type="AlphaFoldDB" id="A0A4U5TRJ7"/>
<feature type="region of interest" description="Disordered" evidence="1">
    <location>
        <begin position="144"/>
        <end position="163"/>
    </location>
</feature>
<dbReference type="EMBL" id="SWMU01000002">
    <property type="protein sequence ID" value="TKS56431.1"/>
    <property type="molecule type" value="Genomic_DNA"/>
</dbReference>
<accession>A0A4U5TRJ7</accession>
<reference evidence="3 4" key="1">
    <citation type="submission" date="2019-04" db="EMBL/GenBank/DDBJ databases">
        <title>Psychroflexus halotolerans sp. nov., isolated from a marine solar saltern.</title>
        <authorList>
            <person name="Feng X."/>
        </authorList>
    </citation>
    <scope>NUCLEOTIDE SEQUENCE [LARGE SCALE GENOMIC DNA]</scope>
    <source>
        <strain evidence="3 4">WDS2C27</strain>
    </source>
</reference>
<evidence type="ECO:0000256" key="1">
    <source>
        <dbReference type="SAM" id="MobiDB-lite"/>
    </source>
</evidence>